<gene>
    <name evidence="3" type="ORF">ILUMI_13677</name>
</gene>
<proteinExistence type="predicted"/>
<keyword evidence="1" id="KW-0472">Membrane</keyword>
<keyword evidence="1" id="KW-0812">Transmembrane</keyword>
<dbReference type="InterPro" id="IPR005162">
    <property type="entry name" value="Retrotrans_gag_dom"/>
</dbReference>
<dbReference type="AlphaFoldDB" id="A0A8K0GAP4"/>
<dbReference type="EMBL" id="VTPC01008713">
    <property type="protein sequence ID" value="KAF2892499.1"/>
    <property type="molecule type" value="Genomic_DNA"/>
</dbReference>
<organism evidence="3 4">
    <name type="scientific">Ignelater luminosus</name>
    <name type="common">Cucubano</name>
    <name type="synonym">Pyrophorus luminosus</name>
    <dbReference type="NCBI Taxonomy" id="2038154"/>
    <lineage>
        <taxon>Eukaryota</taxon>
        <taxon>Metazoa</taxon>
        <taxon>Ecdysozoa</taxon>
        <taxon>Arthropoda</taxon>
        <taxon>Hexapoda</taxon>
        <taxon>Insecta</taxon>
        <taxon>Pterygota</taxon>
        <taxon>Neoptera</taxon>
        <taxon>Endopterygota</taxon>
        <taxon>Coleoptera</taxon>
        <taxon>Polyphaga</taxon>
        <taxon>Elateriformia</taxon>
        <taxon>Elateroidea</taxon>
        <taxon>Elateridae</taxon>
        <taxon>Agrypninae</taxon>
        <taxon>Pyrophorini</taxon>
        <taxon>Ignelater</taxon>
    </lineage>
</organism>
<dbReference type="Gene3D" id="2.40.70.10">
    <property type="entry name" value="Acid Proteases"/>
    <property type="match status" value="1"/>
</dbReference>
<dbReference type="OrthoDB" id="619536at2759"/>
<feature type="domain" description="Retrotransposon gag" evidence="2">
    <location>
        <begin position="158"/>
        <end position="231"/>
    </location>
</feature>
<feature type="transmembrane region" description="Helical" evidence="1">
    <location>
        <begin position="98"/>
        <end position="118"/>
    </location>
</feature>
<name>A0A8K0GAP4_IGNLU</name>
<reference evidence="3" key="1">
    <citation type="submission" date="2019-08" db="EMBL/GenBank/DDBJ databases">
        <title>The genome of the North American firefly Photinus pyralis.</title>
        <authorList>
            <consortium name="Photinus pyralis genome working group"/>
            <person name="Fallon T.R."/>
            <person name="Sander Lower S.E."/>
            <person name="Weng J.-K."/>
        </authorList>
    </citation>
    <scope>NUCLEOTIDE SEQUENCE</scope>
    <source>
        <strain evidence="3">TRF0915ILg1</strain>
        <tissue evidence="3">Whole body</tissue>
    </source>
</reference>
<sequence length="677" mass="76531">MKLINTEDHKLSKAELMLLVDEYANLALTKNNSFPCEVLIGSQSIEREDEEHNYYFLLYRYHHALADGVALTKLTIASHAYREQNTARASGKDFNVLLFLKLFIEKLLAFILIPSWYVSSLILRGRDKNILKGNKLSNQYHFAANVEDSGYFDLFNAAIELFKGDALIWYRSIRDTMNSWSELVRELQKAFLPCDYEQNLWEESRHRNQGAHESVSVYIAIMENFFRRLSSIPNEPTRVDIIRRDLSPYLQSQLALEGTTKICRLTQLGKAIKEAYTRAFKLKASSTDFRQALEPYLVYGYNCNGQPSRLAKFESVSTSYPTSDLGRGSFGEGDERVAIFGNSFLSLFDSEASHTILGQSGWNKLKHLCSLSNTKKTTCAIANGSTCHSKGTITVPISLRDKTKLSDVLVVPSVPDSLILGTDSWRAMASVSDLRHNKWTFIRLQSMFKNSAFIEEISIILPVLAGSMELLHINKLAPEDVEVQNNYSTTTLDLPICVIKTPDQFSTVSRLNIISRKTKALGNFFHYSINKLIIETVWSCLPQPLVAYLPKLTSYTGIFSLLPGMPRIVVDGFNGSVTVSDFIPWNPHVFNIDLNIDKSYFWCDSKTDLSWIAAEPSVWKTFIRNRVGQIQELAGGGTWNHVESAHNPADIISRGCTLEQIRNSGRRGYKITKQIGL</sequence>
<accession>A0A8K0GAP4</accession>
<dbReference type="Pfam" id="PF03732">
    <property type="entry name" value="Retrotrans_gag"/>
    <property type="match status" value="1"/>
</dbReference>
<evidence type="ECO:0000259" key="2">
    <source>
        <dbReference type="Pfam" id="PF03732"/>
    </source>
</evidence>
<comment type="caution">
    <text evidence="3">The sequence shown here is derived from an EMBL/GenBank/DDBJ whole genome shotgun (WGS) entry which is preliminary data.</text>
</comment>
<dbReference type="PANTHER" id="PTHR22955:SF77">
    <property type="entry name" value="ASPARTIC PUTATIVE DOMAIN-CONTAINING PROTEIN-RELATED"/>
    <property type="match status" value="1"/>
</dbReference>
<keyword evidence="1" id="KW-1133">Transmembrane helix</keyword>
<protein>
    <recommendedName>
        <fullName evidence="2">Retrotransposon gag domain-containing protein</fullName>
    </recommendedName>
</protein>
<dbReference type="InterPro" id="IPR021109">
    <property type="entry name" value="Peptidase_aspartic_dom_sf"/>
</dbReference>
<evidence type="ECO:0000313" key="3">
    <source>
        <dbReference type="EMBL" id="KAF2892499.1"/>
    </source>
</evidence>
<dbReference type="Proteomes" id="UP000801492">
    <property type="component" value="Unassembled WGS sequence"/>
</dbReference>
<evidence type="ECO:0000313" key="4">
    <source>
        <dbReference type="Proteomes" id="UP000801492"/>
    </source>
</evidence>
<evidence type="ECO:0000256" key="1">
    <source>
        <dbReference type="SAM" id="Phobius"/>
    </source>
</evidence>
<dbReference type="SUPFAM" id="SSF50630">
    <property type="entry name" value="Acid proteases"/>
    <property type="match status" value="1"/>
</dbReference>
<keyword evidence="4" id="KW-1185">Reference proteome</keyword>
<dbReference type="CDD" id="cd00303">
    <property type="entry name" value="retropepsin_like"/>
    <property type="match status" value="1"/>
</dbReference>
<dbReference type="PANTHER" id="PTHR22955">
    <property type="entry name" value="RETROTRANSPOSON"/>
    <property type="match status" value="1"/>
</dbReference>